<gene>
    <name evidence="2" type="ORF">MetMK1DRAFT_00001670</name>
</gene>
<dbReference type="HOGENOM" id="CLU_207591_0_0_2"/>
<keyword evidence="1" id="KW-0812">Transmembrane</keyword>
<keyword evidence="3" id="KW-1185">Reference proteome</keyword>
<dbReference type="STRING" id="671065.MetMK1DRAFT_00001670"/>
<proteinExistence type="predicted"/>
<name>H2C0U6_9CREN</name>
<reference evidence="2 3" key="1">
    <citation type="submission" date="2012-01" db="EMBL/GenBank/DDBJ databases">
        <title>Improved High-Quality Draft sequence of Metallosphaera yellowstonensis MK1.</title>
        <authorList>
            <consortium name="US DOE Joint Genome Institute"/>
            <person name="Lucas S."/>
            <person name="Han J."/>
            <person name="Cheng J.-F."/>
            <person name="Goodwin L."/>
            <person name="Pitluck S."/>
            <person name="Peters L."/>
            <person name="Teshima H."/>
            <person name="Detter J.C."/>
            <person name="Han C."/>
            <person name="Tapia R."/>
            <person name="Land M."/>
            <person name="Hauser L."/>
            <person name="Kyrpides N."/>
            <person name="Kozubal M."/>
            <person name="Macur R.E."/>
            <person name="Jay Z."/>
            <person name="Inskeep W."/>
            <person name="Woyke T."/>
        </authorList>
    </citation>
    <scope>NUCLEOTIDE SEQUENCE [LARGE SCALE GENOMIC DNA]</scope>
    <source>
        <strain evidence="2 3">MK1</strain>
    </source>
</reference>
<protein>
    <submittedName>
        <fullName evidence="2">Uncharacterized protein</fullName>
    </submittedName>
</protein>
<dbReference type="Proteomes" id="UP000003980">
    <property type="component" value="Unassembled WGS sequence"/>
</dbReference>
<keyword evidence="1" id="KW-1133">Transmembrane helix</keyword>
<keyword evidence="1" id="KW-0472">Membrane</keyword>
<dbReference type="EMBL" id="JH597760">
    <property type="protein sequence ID" value="EHP71163.1"/>
    <property type="molecule type" value="Genomic_DNA"/>
</dbReference>
<accession>H2C0U6</accession>
<evidence type="ECO:0000313" key="3">
    <source>
        <dbReference type="Proteomes" id="UP000003980"/>
    </source>
</evidence>
<feature type="transmembrane region" description="Helical" evidence="1">
    <location>
        <begin position="21"/>
        <end position="39"/>
    </location>
</feature>
<evidence type="ECO:0000256" key="1">
    <source>
        <dbReference type="SAM" id="Phobius"/>
    </source>
</evidence>
<dbReference type="AlphaFoldDB" id="H2C0U6"/>
<organism evidence="2 3">
    <name type="scientific">Metallosphaera yellowstonensis MK1</name>
    <dbReference type="NCBI Taxonomy" id="671065"/>
    <lineage>
        <taxon>Archaea</taxon>
        <taxon>Thermoproteota</taxon>
        <taxon>Thermoprotei</taxon>
        <taxon>Sulfolobales</taxon>
        <taxon>Sulfolobaceae</taxon>
        <taxon>Metallosphaera</taxon>
    </lineage>
</organism>
<dbReference type="eggNOG" id="arCOG03902">
    <property type="taxonomic scope" value="Archaea"/>
</dbReference>
<sequence>MVEEGFKVRKARIKYVRKLGNKVFLFLYYTVLDSAWNLVNHLFFNFVSPGRKPLSFDSFVRLL</sequence>
<evidence type="ECO:0000313" key="2">
    <source>
        <dbReference type="EMBL" id="EHP71163.1"/>
    </source>
</evidence>